<reference evidence="4" key="1">
    <citation type="submission" date="2018-06" db="EMBL/GenBank/DDBJ databases">
        <authorList>
            <person name="Martinez Ocampo F."/>
            <person name="Quiroz Castaneda R.E."/>
            <person name="Rojas Lopez X."/>
        </authorList>
    </citation>
    <scope>NUCLEOTIDE SEQUENCE [LARGE SCALE GENOMIC DNA]</scope>
    <source>
        <strain evidence="4">INIFAP02</strain>
    </source>
</reference>
<organism evidence="3 4">
    <name type="scientific">Mycoplasma wenyonii</name>
    <dbReference type="NCBI Taxonomy" id="65123"/>
    <lineage>
        <taxon>Bacteria</taxon>
        <taxon>Bacillati</taxon>
        <taxon>Mycoplasmatota</taxon>
        <taxon>Mollicutes</taxon>
        <taxon>Mycoplasmataceae</taxon>
        <taxon>Mycoplasma</taxon>
    </lineage>
</organism>
<protein>
    <submittedName>
        <fullName evidence="3">ABC transporter ATP-binding protein</fullName>
    </submittedName>
</protein>
<name>A0A328PJQ8_9MOLU</name>
<comment type="caution">
    <text evidence="3">The sequence shown here is derived from an EMBL/GenBank/DDBJ whole genome shotgun (WGS) entry which is preliminary data.</text>
</comment>
<proteinExistence type="predicted"/>
<sequence length="169" mass="19268">MPLLQLSSVSKKYDSKGKLILKNFSLDIEKGSFVTIIGPSGSGKTTILNLIAGFIKPDKGKILLSGIDIKDIPPNQRPTATVFQDYALFPHLNVFENIAFGLKKQKKILEDPPQHKKEKMEKLLLKAKFKSQSNLEKVSLETTKYTNLLKKWFNYLGITEEKQLRKNRY</sequence>
<evidence type="ECO:0000256" key="1">
    <source>
        <dbReference type="ARBA" id="ARBA00022448"/>
    </source>
</evidence>
<dbReference type="InterPro" id="IPR027417">
    <property type="entry name" value="P-loop_NTPase"/>
</dbReference>
<dbReference type="PANTHER" id="PTHR42781:SF4">
    <property type="entry name" value="SPERMIDINE_PUTRESCINE IMPORT ATP-BINDING PROTEIN POTA"/>
    <property type="match status" value="1"/>
</dbReference>
<dbReference type="InterPro" id="IPR003439">
    <property type="entry name" value="ABC_transporter-like_ATP-bd"/>
</dbReference>
<keyword evidence="3" id="KW-0547">Nucleotide-binding</keyword>
<dbReference type="Gene3D" id="3.40.50.300">
    <property type="entry name" value="P-loop containing nucleotide triphosphate hydrolases"/>
    <property type="match status" value="1"/>
</dbReference>
<keyword evidence="1" id="KW-0813">Transport</keyword>
<dbReference type="Proteomes" id="UP000249762">
    <property type="component" value="Unassembled WGS sequence"/>
</dbReference>
<dbReference type="AlphaFoldDB" id="A0A328PJQ8"/>
<dbReference type="OrthoDB" id="9802264at2"/>
<feature type="non-terminal residue" evidence="3">
    <location>
        <position position="169"/>
    </location>
</feature>
<dbReference type="EMBL" id="QKVO01000001">
    <property type="protein sequence ID" value="RAO95373.1"/>
    <property type="molecule type" value="Genomic_DNA"/>
</dbReference>
<dbReference type="GO" id="GO:0016887">
    <property type="term" value="F:ATP hydrolysis activity"/>
    <property type="evidence" value="ECO:0007669"/>
    <property type="project" value="InterPro"/>
</dbReference>
<evidence type="ECO:0000313" key="3">
    <source>
        <dbReference type="EMBL" id="RAO95373.1"/>
    </source>
</evidence>
<dbReference type="Pfam" id="PF00005">
    <property type="entry name" value="ABC_tran"/>
    <property type="match status" value="1"/>
</dbReference>
<dbReference type="PANTHER" id="PTHR42781">
    <property type="entry name" value="SPERMIDINE/PUTRESCINE IMPORT ATP-BINDING PROTEIN POTA"/>
    <property type="match status" value="1"/>
</dbReference>
<dbReference type="GO" id="GO:0005524">
    <property type="term" value="F:ATP binding"/>
    <property type="evidence" value="ECO:0007669"/>
    <property type="project" value="UniProtKB-KW"/>
</dbReference>
<keyword evidence="4" id="KW-1185">Reference proteome</keyword>
<evidence type="ECO:0000259" key="2">
    <source>
        <dbReference type="Pfam" id="PF00005"/>
    </source>
</evidence>
<dbReference type="SUPFAM" id="SSF52540">
    <property type="entry name" value="P-loop containing nucleoside triphosphate hydrolases"/>
    <property type="match status" value="1"/>
</dbReference>
<accession>A0A328PJQ8</accession>
<evidence type="ECO:0000313" key="4">
    <source>
        <dbReference type="Proteomes" id="UP000249762"/>
    </source>
</evidence>
<feature type="domain" description="ABC transporter" evidence="2">
    <location>
        <begin position="21"/>
        <end position="131"/>
    </location>
</feature>
<dbReference type="InterPro" id="IPR050093">
    <property type="entry name" value="ABC_SmlMolc_Importer"/>
</dbReference>
<keyword evidence="3" id="KW-0067">ATP-binding</keyword>
<gene>
    <name evidence="3" type="ORF">DNK47_00005</name>
</gene>